<sequence length="186" mass="21172">MDFSLPETTWECHTTGKTKSQRFLKHLDDNFTEQVLRVPTQKGALLGLLLVNSVDLMNEVEIGSRLGHSDHKVVTFKISVGQQLLGSITAGHFLNMTSKGHRRRQFPNVRGQAVNHQSESSCFDLAGLDLSGEHIWALRMVRDYLPELKEKPEWLRLGFPKERLLVKINDNDTFQIKATVNEHSLL</sequence>
<dbReference type="GO" id="GO:0061343">
    <property type="term" value="P:cell adhesion involved in heart morphogenesis"/>
    <property type="evidence" value="ECO:0007669"/>
    <property type="project" value="TreeGrafter"/>
</dbReference>
<comment type="caution">
    <text evidence="1">The sequence shown here is derived from an EMBL/GenBank/DDBJ whole genome shotgun (WGS) entry which is preliminary data.</text>
</comment>
<dbReference type="GO" id="GO:0007508">
    <property type="term" value="P:larval heart development"/>
    <property type="evidence" value="ECO:0007669"/>
    <property type="project" value="TreeGrafter"/>
</dbReference>
<organism evidence="1 2">
    <name type="scientific">Zosterops borbonicus</name>
    <dbReference type="NCBI Taxonomy" id="364589"/>
    <lineage>
        <taxon>Eukaryota</taxon>
        <taxon>Metazoa</taxon>
        <taxon>Chordata</taxon>
        <taxon>Craniata</taxon>
        <taxon>Vertebrata</taxon>
        <taxon>Euteleostomi</taxon>
        <taxon>Archelosauria</taxon>
        <taxon>Archosauria</taxon>
        <taxon>Dinosauria</taxon>
        <taxon>Saurischia</taxon>
        <taxon>Theropoda</taxon>
        <taxon>Coelurosauria</taxon>
        <taxon>Aves</taxon>
        <taxon>Neognathae</taxon>
        <taxon>Neoaves</taxon>
        <taxon>Telluraves</taxon>
        <taxon>Australaves</taxon>
        <taxon>Passeriformes</taxon>
        <taxon>Sylvioidea</taxon>
        <taxon>Zosteropidae</taxon>
        <taxon>Zosterops</taxon>
    </lineage>
</organism>
<proteinExistence type="predicted"/>
<dbReference type="GO" id="GO:0031012">
    <property type="term" value="C:extracellular matrix"/>
    <property type="evidence" value="ECO:0007669"/>
    <property type="project" value="TreeGrafter"/>
</dbReference>
<evidence type="ECO:0000313" key="2">
    <source>
        <dbReference type="Proteomes" id="UP000796761"/>
    </source>
</evidence>
<dbReference type="EMBL" id="SWJQ01000157">
    <property type="protein sequence ID" value="TRZ20213.1"/>
    <property type="molecule type" value="Genomic_DNA"/>
</dbReference>
<dbReference type="OrthoDB" id="10541113at2759"/>
<protein>
    <submittedName>
        <fullName evidence="1">Uncharacterized protein</fullName>
    </submittedName>
</protein>
<dbReference type="PANTHER" id="PTHR33395:SF22">
    <property type="entry name" value="REVERSE TRANSCRIPTASE DOMAIN-CONTAINING PROTEIN"/>
    <property type="match status" value="1"/>
</dbReference>
<accession>A0A8K1GLJ7</accession>
<dbReference type="PANTHER" id="PTHR33395">
    <property type="entry name" value="TRANSCRIPTASE, PUTATIVE-RELATED-RELATED"/>
    <property type="match status" value="1"/>
</dbReference>
<dbReference type="AlphaFoldDB" id="A0A8K1GLJ7"/>
<gene>
    <name evidence="1" type="ORF">HGM15179_006889</name>
</gene>
<reference evidence="1" key="1">
    <citation type="submission" date="2019-04" db="EMBL/GenBank/DDBJ databases">
        <title>Genome assembly of Zosterops borbonicus 15179.</title>
        <authorList>
            <person name="Leroy T."/>
            <person name="Anselmetti Y."/>
            <person name="Tilak M.-K."/>
            <person name="Nabholz B."/>
        </authorList>
    </citation>
    <scope>NUCLEOTIDE SEQUENCE</scope>
    <source>
        <strain evidence="1">HGM_15179</strain>
        <tissue evidence="1">Muscle</tissue>
    </source>
</reference>
<keyword evidence="2" id="KW-1185">Reference proteome</keyword>
<name>A0A8K1GLJ7_9PASS</name>
<dbReference type="Proteomes" id="UP000796761">
    <property type="component" value="Unassembled WGS sequence"/>
</dbReference>
<evidence type="ECO:0000313" key="1">
    <source>
        <dbReference type="EMBL" id="TRZ20213.1"/>
    </source>
</evidence>